<name>A0A0F5JUS6_9BURK</name>
<dbReference type="Pfam" id="PF09864">
    <property type="entry name" value="MliC"/>
    <property type="match status" value="1"/>
</dbReference>
<dbReference type="AlphaFoldDB" id="A0A0F5JUS6"/>
<sequence length="112" mass="12489">MRHGSNARDHHAAAKSLTVPQIQVWTQNTIRYQCDGRKSLTVHYSNAKNEQSFALLNVKDRDMLFVNVSAASGSKYVAGQYSWWTKGPQGTLRDDFAGDNGTDLLTNCKAQQ</sequence>
<dbReference type="InterPro" id="IPR018660">
    <property type="entry name" value="MliC"/>
</dbReference>
<dbReference type="Gene3D" id="2.40.128.200">
    <property type="match status" value="1"/>
</dbReference>
<comment type="caution">
    <text evidence="6">The sequence shown here is derived from an EMBL/GenBank/DDBJ whole genome shotgun (WGS) entry which is preliminary data.</text>
</comment>
<evidence type="ECO:0000256" key="2">
    <source>
        <dbReference type="ARBA" id="ARBA00023136"/>
    </source>
</evidence>
<evidence type="ECO:0000256" key="4">
    <source>
        <dbReference type="ARBA" id="ARBA00023288"/>
    </source>
</evidence>
<proteinExistence type="predicted"/>
<keyword evidence="1" id="KW-0732">Signal</keyword>
<evidence type="ECO:0000313" key="6">
    <source>
        <dbReference type="EMBL" id="KKB61399.1"/>
    </source>
</evidence>
<gene>
    <name evidence="6" type="ORF">WM40_23475</name>
</gene>
<evidence type="ECO:0000313" key="7">
    <source>
        <dbReference type="Proteomes" id="UP000033618"/>
    </source>
</evidence>
<feature type="domain" description="C-type lysozyme inhibitor" evidence="5">
    <location>
        <begin position="32"/>
        <end position="96"/>
    </location>
</feature>
<keyword evidence="2" id="KW-0472">Membrane</keyword>
<keyword evidence="3" id="KW-0564">Palmitate</keyword>
<evidence type="ECO:0000256" key="3">
    <source>
        <dbReference type="ARBA" id="ARBA00023139"/>
    </source>
</evidence>
<evidence type="ECO:0000256" key="1">
    <source>
        <dbReference type="ARBA" id="ARBA00022729"/>
    </source>
</evidence>
<dbReference type="SUPFAM" id="SSF141488">
    <property type="entry name" value="YdhA-like"/>
    <property type="match status" value="1"/>
</dbReference>
<organism evidence="6 7">
    <name type="scientific">Robbsia andropogonis</name>
    <dbReference type="NCBI Taxonomy" id="28092"/>
    <lineage>
        <taxon>Bacteria</taxon>
        <taxon>Pseudomonadati</taxon>
        <taxon>Pseudomonadota</taxon>
        <taxon>Betaproteobacteria</taxon>
        <taxon>Burkholderiales</taxon>
        <taxon>Burkholderiaceae</taxon>
        <taxon>Robbsia</taxon>
    </lineage>
</organism>
<dbReference type="EMBL" id="LAQU01000045">
    <property type="protein sequence ID" value="KKB61399.1"/>
    <property type="molecule type" value="Genomic_DNA"/>
</dbReference>
<keyword evidence="7" id="KW-1185">Reference proteome</keyword>
<evidence type="ECO:0000259" key="5">
    <source>
        <dbReference type="Pfam" id="PF09864"/>
    </source>
</evidence>
<dbReference type="InterPro" id="IPR036328">
    <property type="entry name" value="MliC_sf"/>
</dbReference>
<protein>
    <recommendedName>
        <fullName evidence="5">C-type lysozyme inhibitor domain-containing protein</fullName>
    </recommendedName>
</protein>
<dbReference type="PATRIC" id="fig|28092.6.peg.5521"/>
<reference evidence="6 7" key="1">
    <citation type="submission" date="2015-03" db="EMBL/GenBank/DDBJ databases">
        <title>Draft Genome Sequence of Burkholderia andropogonis type strain ICMP2807, isolated from Sorghum bicolor.</title>
        <authorList>
            <person name="Lopes-Santos L."/>
            <person name="Castro D.B."/>
            <person name="Ottoboni L.M."/>
            <person name="Park D."/>
            <person name="Weirc B.S."/>
            <person name="Destefano S.A."/>
        </authorList>
    </citation>
    <scope>NUCLEOTIDE SEQUENCE [LARGE SCALE GENOMIC DNA]</scope>
    <source>
        <strain evidence="6 7">ICMP2807</strain>
    </source>
</reference>
<keyword evidence="4" id="KW-0449">Lipoprotein</keyword>
<dbReference type="Proteomes" id="UP000033618">
    <property type="component" value="Unassembled WGS sequence"/>
</dbReference>
<accession>A0A0F5JUS6</accession>